<keyword evidence="7 13" id="KW-0812">Transmembrane</keyword>
<evidence type="ECO:0000256" key="5">
    <source>
        <dbReference type="ARBA" id="ARBA00022519"/>
    </source>
</evidence>
<evidence type="ECO:0000256" key="10">
    <source>
        <dbReference type="ARBA" id="ARBA00022989"/>
    </source>
</evidence>
<feature type="transmembrane region" description="Helical" evidence="13">
    <location>
        <begin position="353"/>
        <end position="375"/>
    </location>
</feature>
<dbReference type="STRING" id="596152.DesU5LDRAFT_2304"/>
<keyword evidence="4 13" id="KW-1003">Cell membrane</keyword>
<evidence type="ECO:0000256" key="6">
    <source>
        <dbReference type="ARBA" id="ARBA00022617"/>
    </source>
</evidence>
<dbReference type="GO" id="GO:0009055">
    <property type="term" value="F:electron transfer activity"/>
    <property type="evidence" value="ECO:0007669"/>
    <property type="project" value="UniProtKB-UniRule"/>
</dbReference>
<feature type="transmembrane region" description="Helical" evidence="13">
    <location>
        <begin position="320"/>
        <end position="341"/>
    </location>
</feature>
<feature type="transmembrane region" description="Helical" evidence="13">
    <location>
        <begin position="128"/>
        <end position="150"/>
    </location>
</feature>
<evidence type="ECO:0000256" key="8">
    <source>
        <dbReference type="ARBA" id="ARBA00022723"/>
    </source>
</evidence>
<feature type="transmembrane region" description="Helical" evidence="13">
    <location>
        <begin position="402"/>
        <end position="425"/>
    </location>
</feature>
<keyword evidence="9 13" id="KW-0249">Electron transport</keyword>
<gene>
    <name evidence="14" type="ORF">DesU5LDRAFT_2304</name>
</gene>
<sequence length="433" mass="47805">MDVLMLSRLQFAFATFIHFIFVPLTLGLSIIVAVMETLYVRSGDATYKRMAKFWGKLFLINFALGVVTGITLEFQFGTNWSRYSAFVGDIFGSLLAIEATAAFFLESTMVGVWVFGWEKLSPKLHATAIWLVAFAANLSALWIILANGFMQHPVGYVIQNGRAELGSFLEVVTNGYGWNAFMHTVTGAWALAGFFVVGISAWHLLRKHHVDFFTKSFRVGAAFALVFSLLVAVVGHRQGNIVAEVQPTKLAAMESHWDTEKGAPMYLLAIPDPANERNSVQFGRIPAILSLMAFNDPSAVVKGLKDFPKEDRPPVTLTFASFRLMVGLGTLMILMGVLAFIARHQPVESTPKLLRAFVWAIPLPYLALQAGWAVAEVGRQPWIVYGIMRTRDAVSPLATSQVAISLAAFFVVYILLAALDIYLLAKYARQEPA</sequence>
<evidence type="ECO:0000256" key="3">
    <source>
        <dbReference type="ARBA" id="ARBA00022448"/>
    </source>
</evidence>
<dbReference type="GO" id="GO:0020037">
    <property type="term" value="F:heme binding"/>
    <property type="evidence" value="ECO:0007669"/>
    <property type="project" value="TreeGrafter"/>
</dbReference>
<reference evidence="14" key="1">
    <citation type="submission" date="2011-11" db="EMBL/GenBank/DDBJ databases">
        <title>Improved High-Quality Draft sequence of Desulfovibrio sp. U5L.</title>
        <authorList>
            <consortium name="US DOE Joint Genome Institute"/>
            <person name="Lucas S."/>
            <person name="Han J."/>
            <person name="Lapidus A."/>
            <person name="Cheng J.-F."/>
            <person name="Goodwin L."/>
            <person name="Pitluck S."/>
            <person name="Peters L."/>
            <person name="Ovchinnikova G."/>
            <person name="Held B."/>
            <person name="Detter J.C."/>
            <person name="Han C."/>
            <person name="Tapia R."/>
            <person name="Land M."/>
            <person name="Hauser L."/>
            <person name="Kyrpides N."/>
            <person name="Ivanova N."/>
            <person name="Pagani I."/>
            <person name="Gabster J."/>
            <person name="Walker C."/>
            <person name="Stolyar S."/>
            <person name="Stahl D."/>
            <person name="Arkin A."/>
            <person name="Dehal P."/>
            <person name="Hazen T."/>
            <person name="Woyke T."/>
        </authorList>
    </citation>
    <scope>NUCLEOTIDE SEQUENCE [LARGE SCALE GENOMIC DNA]</scope>
    <source>
        <strain evidence="14">U5L</strain>
    </source>
</reference>
<protein>
    <submittedName>
        <fullName evidence="14">Cytochrome bd-type quinol oxidase, subunit 1</fullName>
    </submittedName>
</protein>
<evidence type="ECO:0000256" key="2">
    <source>
        <dbReference type="ARBA" id="ARBA00009819"/>
    </source>
</evidence>
<dbReference type="PANTHER" id="PTHR30365:SF0">
    <property type="entry name" value="CYTOCHROME BD-I UBIQUINOL OXIDASE SUBUNIT 1"/>
    <property type="match status" value="1"/>
</dbReference>
<keyword evidence="12 13" id="KW-0472">Membrane</keyword>
<proteinExistence type="inferred from homology"/>
<dbReference type="AlphaFoldDB" id="I2Q2G4"/>
<dbReference type="Pfam" id="PF01654">
    <property type="entry name" value="Cyt_bd_oxida_I"/>
    <property type="match status" value="1"/>
</dbReference>
<dbReference type="OrthoDB" id="9807042at2"/>
<dbReference type="PIRSF" id="PIRSF006446">
    <property type="entry name" value="Cyt_quinol_oxidase_1"/>
    <property type="match status" value="1"/>
</dbReference>
<evidence type="ECO:0000256" key="9">
    <source>
        <dbReference type="ARBA" id="ARBA00022982"/>
    </source>
</evidence>
<dbReference type="GO" id="GO:0070069">
    <property type="term" value="C:cytochrome complex"/>
    <property type="evidence" value="ECO:0007669"/>
    <property type="project" value="UniProtKB-UniRule"/>
</dbReference>
<dbReference type="InterPro" id="IPR002585">
    <property type="entry name" value="Cyt-d_ubiquinol_oxidase_su_1"/>
</dbReference>
<evidence type="ECO:0000256" key="4">
    <source>
        <dbReference type="ARBA" id="ARBA00022475"/>
    </source>
</evidence>
<dbReference type="PANTHER" id="PTHR30365">
    <property type="entry name" value="CYTOCHROME D UBIQUINOL OXIDASE"/>
    <property type="match status" value="1"/>
</dbReference>
<comment type="subcellular location">
    <subcellularLocation>
        <location evidence="1">Cell inner membrane</location>
        <topology evidence="1">Multi-pass membrane protein</topology>
    </subcellularLocation>
</comment>
<evidence type="ECO:0000256" key="12">
    <source>
        <dbReference type="ARBA" id="ARBA00023136"/>
    </source>
</evidence>
<feature type="transmembrane region" description="Helical" evidence="13">
    <location>
        <begin position="186"/>
        <end position="205"/>
    </location>
</feature>
<evidence type="ECO:0000256" key="13">
    <source>
        <dbReference type="PIRNR" id="PIRNR006446"/>
    </source>
</evidence>
<dbReference type="GO" id="GO:0005886">
    <property type="term" value="C:plasma membrane"/>
    <property type="evidence" value="ECO:0007669"/>
    <property type="project" value="UniProtKB-SubCell"/>
</dbReference>
<feature type="transmembrane region" description="Helical" evidence="13">
    <location>
        <begin position="12"/>
        <end position="36"/>
    </location>
</feature>
<evidence type="ECO:0000313" key="14">
    <source>
        <dbReference type="EMBL" id="EIG53970.1"/>
    </source>
</evidence>
<keyword evidence="10 13" id="KW-1133">Transmembrane helix</keyword>
<dbReference type="EMBL" id="JH600068">
    <property type="protein sequence ID" value="EIG53970.1"/>
    <property type="molecule type" value="Genomic_DNA"/>
</dbReference>
<dbReference type="GO" id="GO:0046872">
    <property type="term" value="F:metal ion binding"/>
    <property type="evidence" value="ECO:0007669"/>
    <property type="project" value="UniProtKB-UniRule"/>
</dbReference>
<keyword evidence="11 13" id="KW-0408">Iron</keyword>
<evidence type="ECO:0000256" key="7">
    <source>
        <dbReference type="ARBA" id="ARBA00022692"/>
    </source>
</evidence>
<keyword evidence="8 13" id="KW-0479">Metal-binding</keyword>
<dbReference type="eggNOG" id="COG1271">
    <property type="taxonomic scope" value="Bacteria"/>
</dbReference>
<feature type="transmembrane region" description="Helical" evidence="13">
    <location>
        <begin position="57"/>
        <end position="78"/>
    </location>
</feature>
<name>I2Q2G4_9BACT</name>
<feature type="transmembrane region" description="Helical" evidence="13">
    <location>
        <begin position="217"/>
        <end position="235"/>
    </location>
</feature>
<keyword evidence="5" id="KW-0997">Cell inner membrane</keyword>
<dbReference type="HOGENOM" id="CLU_030555_3_3_7"/>
<keyword evidence="6 13" id="KW-0349">Heme</keyword>
<organism evidence="14">
    <name type="scientific">Desulfovibrio sp. U5L</name>
    <dbReference type="NCBI Taxonomy" id="596152"/>
    <lineage>
        <taxon>Bacteria</taxon>
        <taxon>Pseudomonadati</taxon>
        <taxon>Thermodesulfobacteriota</taxon>
        <taxon>Desulfovibrionia</taxon>
        <taxon>Desulfovibrionales</taxon>
        <taxon>Desulfovibrionaceae</taxon>
        <taxon>Desulfovibrio</taxon>
    </lineage>
</organism>
<keyword evidence="3 13" id="KW-0813">Transport</keyword>
<feature type="transmembrane region" description="Helical" evidence="13">
    <location>
        <begin position="90"/>
        <end position="116"/>
    </location>
</feature>
<dbReference type="GO" id="GO:0019646">
    <property type="term" value="P:aerobic electron transport chain"/>
    <property type="evidence" value="ECO:0007669"/>
    <property type="project" value="InterPro"/>
</dbReference>
<dbReference type="GO" id="GO:0016682">
    <property type="term" value="F:oxidoreductase activity, acting on diphenols and related substances as donors, oxygen as acceptor"/>
    <property type="evidence" value="ECO:0007669"/>
    <property type="project" value="TreeGrafter"/>
</dbReference>
<comment type="similarity">
    <text evidence="2 13">Belongs to the cytochrome ubiquinol oxidase subunit 1 family.</text>
</comment>
<accession>I2Q2G4</accession>
<evidence type="ECO:0000256" key="1">
    <source>
        <dbReference type="ARBA" id="ARBA00004429"/>
    </source>
</evidence>
<evidence type="ECO:0000256" key="11">
    <source>
        <dbReference type="ARBA" id="ARBA00023004"/>
    </source>
</evidence>